<dbReference type="PANTHER" id="PTHR13032">
    <property type="entry name" value="MITOCHONDRIAL IMPORT INNER MEMBRANE TRANSLOCASE SUBUNIT TIM21"/>
    <property type="match status" value="1"/>
</dbReference>
<keyword evidence="8" id="KW-0811">Translocation</keyword>
<evidence type="ECO:0000256" key="2">
    <source>
        <dbReference type="ARBA" id="ARBA00010867"/>
    </source>
</evidence>
<dbReference type="GO" id="GO:0005744">
    <property type="term" value="C:TIM23 mitochondrial import inner membrane translocase complex"/>
    <property type="evidence" value="ECO:0007669"/>
    <property type="project" value="UniProtKB-UniRule"/>
</dbReference>
<evidence type="ECO:0000256" key="3">
    <source>
        <dbReference type="ARBA" id="ARBA00022692"/>
    </source>
</evidence>
<keyword evidence="7 8" id="KW-0472">Membrane</keyword>
<reference evidence="11" key="1">
    <citation type="submission" date="2017-01" db="EMBL/GenBank/DDBJ databases">
        <title>Comparative genomics of anhydrobiosis in the tardigrade Hypsibius dujardini.</title>
        <authorList>
            <person name="Yoshida Y."/>
            <person name="Koutsovoulos G."/>
            <person name="Laetsch D."/>
            <person name="Stevens L."/>
            <person name="Kumar S."/>
            <person name="Horikawa D."/>
            <person name="Ishino K."/>
            <person name="Komine S."/>
            <person name="Tomita M."/>
            <person name="Blaxter M."/>
            <person name="Arakawa K."/>
        </authorList>
    </citation>
    <scope>NUCLEOTIDE SEQUENCE [LARGE SCALE GENOMIC DNA]</scope>
    <source>
        <strain evidence="11">Z151</strain>
    </source>
</reference>
<comment type="function">
    <text evidence="8">Essential component of the TIM23 complex, a complex that mediates the translocation of transit peptide-containing proteins across the mitochondrial inner membrane.</text>
</comment>
<evidence type="ECO:0000256" key="9">
    <source>
        <dbReference type="SAM" id="MobiDB-lite"/>
    </source>
</evidence>
<evidence type="ECO:0000256" key="6">
    <source>
        <dbReference type="ARBA" id="ARBA00023128"/>
    </source>
</evidence>
<comment type="similarity">
    <text evidence="2 8">Belongs to the TIM21 family.</text>
</comment>
<accession>A0A9X6RK88</accession>
<sequence>MMICFGCTRRVLSLRFNNNRTTGWTSSFFSTATRLNSVTNEKSSVKPPSATSENSAVKPVNARNAGSSDLPSLHVAEKVKQAGKDVFWTGIVLAGVAVTGVMGYAIFHELFSSKSPSGVYADAFKMCKKDIRVKSILGEPMKAYGDLGSRGRRRHVQSAEFSDGGAHIVQLKFHLSGPHSSGAVYVEKDVSAGTYRNLIFETDDRRERFFLLAPAQPSFSSSLFS</sequence>
<dbReference type="InterPro" id="IPR038552">
    <property type="entry name" value="Tim21_IMS_sf"/>
</dbReference>
<keyword evidence="3 8" id="KW-0812">Transmembrane</keyword>
<evidence type="ECO:0000256" key="8">
    <source>
        <dbReference type="RuleBase" id="RU367142"/>
    </source>
</evidence>
<evidence type="ECO:0000313" key="10">
    <source>
        <dbReference type="EMBL" id="OWA50988.1"/>
    </source>
</evidence>
<dbReference type="InterPro" id="IPR013261">
    <property type="entry name" value="Tim21"/>
</dbReference>
<keyword evidence="5 8" id="KW-1133">Transmembrane helix</keyword>
<gene>
    <name evidence="10" type="ORF">BV898_15489</name>
</gene>
<evidence type="ECO:0000313" key="11">
    <source>
        <dbReference type="Proteomes" id="UP000192578"/>
    </source>
</evidence>
<evidence type="ECO:0000256" key="1">
    <source>
        <dbReference type="ARBA" id="ARBA00004304"/>
    </source>
</evidence>
<comment type="subunit">
    <text evidence="8">Component of the TIM23 complex.</text>
</comment>
<keyword evidence="6 8" id="KW-0496">Mitochondrion</keyword>
<comment type="subcellular location">
    <subcellularLocation>
        <location evidence="8">Mitochondrion inner membrane</location>
        <topology evidence="8">Single-pass membrane protein</topology>
    </subcellularLocation>
    <subcellularLocation>
        <location evidence="1">Mitochondrion membrane</location>
        <topology evidence="1">Single-pass membrane protein</topology>
    </subcellularLocation>
</comment>
<dbReference type="GO" id="GO:0030150">
    <property type="term" value="P:protein import into mitochondrial matrix"/>
    <property type="evidence" value="ECO:0007669"/>
    <property type="project" value="UniProtKB-UniRule"/>
</dbReference>
<evidence type="ECO:0000256" key="7">
    <source>
        <dbReference type="ARBA" id="ARBA00023136"/>
    </source>
</evidence>
<evidence type="ECO:0000256" key="4">
    <source>
        <dbReference type="ARBA" id="ARBA00022946"/>
    </source>
</evidence>
<protein>
    <recommendedName>
        <fullName evidence="8">Mitochondrial import inner membrane translocase subunit Tim21</fullName>
    </recommendedName>
</protein>
<dbReference type="Gene3D" id="3.10.450.320">
    <property type="entry name" value="Mitochondrial import inner membrane translocase subunit Tim21"/>
    <property type="match status" value="1"/>
</dbReference>
<feature type="region of interest" description="Disordered" evidence="9">
    <location>
        <begin position="39"/>
        <end position="69"/>
    </location>
</feature>
<feature type="transmembrane region" description="Helical" evidence="8">
    <location>
        <begin position="86"/>
        <end position="107"/>
    </location>
</feature>
<name>A0A9X6RK88_HYPEX</name>
<dbReference type="Pfam" id="PF08294">
    <property type="entry name" value="TIM21"/>
    <property type="match status" value="1"/>
</dbReference>
<keyword evidence="8" id="KW-0999">Mitochondrion inner membrane</keyword>
<comment type="caution">
    <text evidence="10">The sequence shown here is derived from an EMBL/GenBank/DDBJ whole genome shotgun (WGS) entry which is preliminary data.</text>
</comment>
<keyword evidence="4" id="KW-0809">Transit peptide</keyword>
<dbReference type="Proteomes" id="UP000192578">
    <property type="component" value="Unassembled WGS sequence"/>
</dbReference>
<keyword evidence="8" id="KW-0653">Protein transport</keyword>
<keyword evidence="11" id="KW-1185">Reference proteome</keyword>
<dbReference type="AlphaFoldDB" id="A0A9X6RK88"/>
<organism evidence="10 11">
    <name type="scientific">Hypsibius exemplaris</name>
    <name type="common">Freshwater tardigrade</name>
    <dbReference type="NCBI Taxonomy" id="2072580"/>
    <lineage>
        <taxon>Eukaryota</taxon>
        <taxon>Metazoa</taxon>
        <taxon>Ecdysozoa</taxon>
        <taxon>Tardigrada</taxon>
        <taxon>Eutardigrada</taxon>
        <taxon>Parachela</taxon>
        <taxon>Hypsibioidea</taxon>
        <taxon>Hypsibiidae</taxon>
        <taxon>Hypsibius</taxon>
    </lineage>
</organism>
<evidence type="ECO:0000256" key="5">
    <source>
        <dbReference type="ARBA" id="ARBA00022989"/>
    </source>
</evidence>
<dbReference type="OrthoDB" id="436405at2759"/>
<proteinExistence type="inferred from homology"/>
<dbReference type="EMBL" id="MTYJ01000210">
    <property type="protein sequence ID" value="OWA50988.1"/>
    <property type="molecule type" value="Genomic_DNA"/>
</dbReference>
<keyword evidence="8" id="KW-0813">Transport</keyword>
<dbReference type="PANTHER" id="PTHR13032:SF6">
    <property type="entry name" value="MITOCHONDRIAL IMPORT INNER MEMBRANE TRANSLOCASE SUBUNIT TIM21"/>
    <property type="match status" value="1"/>
</dbReference>